<accession>A0AAV8V578</accession>
<evidence type="ECO:0000313" key="1">
    <source>
        <dbReference type="EMBL" id="KAJ8909349.1"/>
    </source>
</evidence>
<dbReference type="Proteomes" id="UP001159042">
    <property type="component" value="Unassembled WGS sequence"/>
</dbReference>
<gene>
    <name evidence="1" type="ORF">NQ315_008934</name>
</gene>
<dbReference type="AlphaFoldDB" id="A0AAV8V578"/>
<reference evidence="1 2" key="1">
    <citation type="journal article" date="2023" name="Insect Mol. Biol.">
        <title>Genome sequencing provides insights into the evolution of gene families encoding plant cell wall-degrading enzymes in longhorned beetles.</title>
        <authorList>
            <person name="Shin N.R."/>
            <person name="Okamura Y."/>
            <person name="Kirsch R."/>
            <person name="Pauchet Y."/>
        </authorList>
    </citation>
    <scope>NUCLEOTIDE SEQUENCE [LARGE SCALE GENOMIC DNA]</scope>
    <source>
        <strain evidence="1">EAD_L_NR</strain>
    </source>
</reference>
<organism evidence="1 2">
    <name type="scientific">Exocentrus adspersus</name>
    <dbReference type="NCBI Taxonomy" id="1586481"/>
    <lineage>
        <taxon>Eukaryota</taxon>
        <taxon>Metazoa</taxon>
        <taxon>Ecdysozoa</taxon>
        <taxon>Arthropoda</taxon>
        <taxon>Hexapoda</taxon>
        <taxon>Insecta</taxon>
        <taxon>Pterygota</taxon>
        <taxon>Neoptera</taxon>
        <taxon>Endopterygota</taxon>
        <taxon>Coleoptera</taxon>
        <taxon>Polyphaga</taxon>
        <taxon>Cucujiformia</taxon>
        <taxon>Chrysomeloidea</taxon>
        <taxon>Cerambycidae</taxon>
        <taxon>Lamiinae</taxon>
        <taxon>Acanthocinini</taxon>
        <taxon>Exocentrus</taxon>
    </lineage>
</organism>
<dbReference type="EMBL" id="JANEYG010000616">
    <property type="protein sequence ID" value="KAJ8909349.1"/>
    <property type="molecule type" value="Genomic_DNA"/>
</dbReference>
<sequence length="112" mass="12492">MSSADESVRQQNKFYRVAAFPRVAGLIDCTLYVFSLQTVLTVISATAVLHNLAREMNEPEPPPADEINMEELEYLINTEQIPVAPAEAEAAEVIGHPFNIRNNLITNYFANL</sequence>
<comment type="caution">
    <text evidence="1">The sequence shown here is derived from an EMBL/GenBank/DDBJ whole genome shotgun (WGS) entry which is preliminary data.</text>
</comment>
<protein>
    <submittedName>
        <fullName evidence="1">Uncharacterized protein</fullName>
    </submittedName>
</protein>
<keyword evidence="2" id="KW-1185">Reference proteome</keyword>
<evidence type="ECO:0000313" key="2">
    <source>
        <dbReference type="Proteomes" id="UP001159042"/>
    </source>
</evidence>
<proteinExistence type="predicted"/>
<name>A0AAV8V578_9CUCU</name>